<sequence length="130" mass="14997">MTPLKINKLHIRHPIQSIMNLTSRRNPILHRPNRQQQTLDPPRTSLHIPSHHLQQPNKHNLIPIPQRLLPNPINPLHSPSIIITAFSRIPTNRQHSTQLPSSSKTNHTYQYFHPLSINPALQSKYTVSIP</sequence>
<dbReference type="EMBL" id="SNSC02000004">
    <property type="protein sequence ID" value="TID25253.1"/>
    <property type="molecule type" value="Genomic_DNA"/>
</dbReference>
<organism evidence="1 2">
    <name type="scientific">Venturia nashicola</name>
    <dbReference type="NCBI Taxonomy" id="86259"/>
    <lineage>
        <taxon>Eukaryota</taxon>
        <taxon>Fungi</taxon>
        <taxon>Dikarya</taxon>
        <taxon>Ascomycota</taxon>
        <taxon>Pezizomycotina</taxon>
        <taxon>Dothideomycetes</taxon>
        <taxon>Pleosporomycetidae</taxon>
        <taxon>Venturiales</taxon>
        <taxon>Venturiaceae</taxon>
        <taxon>Venturia</taxon>
    </lineage>
</organism>
<dbReference type="AlphaFoldDB" id="A0A4Z1P7Z2"/>
<comment type="caution">
    <text evidence="1">The sequence shown here is derived from an EMBL/GenBank/DDBJ whole genome shotgun (WGS) entry which is preliminary data.</text>
</comment>
<keyword evidence="2" id="KW-1185">Reference proteome</keyword>
<name>A0A4Z1P7Z2_9PEZI</name>
<accession>A0A4Z1P7Z2</accession>
<reference evidence="1 2" key="1">
    <citation type="submission" date="2019-04" db="EMBL/GenBank/DDBJ databases">
        <title>High contiguity whole genome sequence and gene annotation resource for two Venturia nashicola isolates.</title>
        <authorList>
            <person name="Prokchorchik M."/>
            <person name="Won K."/>
            <person name="Lee Y."/>
            <person name="Choi E.D."/>
            <person name="Segonzac C."/>
            <person name="Sohn K.H."/>
        </authorList>
    </citation>
    <scope>NUCLEOTIDE SEQUENCE [LARGE SCALE GENOMIC DNA]</scope>
    <source>
        <strain evidence="1 2">PRI2</strain>
    </source>
</reference>
<proteinExistence type="predicted"/>
<protein>
    <submittedName>
        <fullName evidence="1">Uncharacterized protein</fullName>
    </submittedName>
</protein>
<evidence type="ECO:0000313" key="1">
    <source>
        <dbReference type="EMBL" id="TID25253.1"/>
    </source>
</evidence>
<gene>
    <name evidence="1" type="ORF">E6O75_ATG04458</name>
</gene>
<dbReference type="Proteomes" id="UP000298493">
    <property type="component" value="Unassembled WGS sequence"/>
</dbReference>
<evidence type="ECO:0000313" key="2">
    <source>
        <dbReference type="Proteomes" id="UP000298493"/>
    </source>
</evidence>